<dbReference type="EMBL" id="CP144746">
    <property type="protein sequence ID" value="WVZ58727.1"/>
    <property type="molecule type" value="Genomic_DNA"/>
</dbReference>
<feature type="compositionally biased region" description="Basic residues" evidence="1">
    <location>
        <begin position="125"/>
        <end position="140"/>
    </location>
</feature>
<evidence type="ECO:0000256" key="1">
    <source>
        <dbReference type="SAM" id="MobiDB-lite"/>
    </source>
</evidence>
<accession>A0AAQ3SRS5</accession>
<protein>
    <submittedName>
        <fullName evidence="2">Uncharacterized protein</fullName>
    </submittedName>
</protein>
<keyword evidence="3" id="KW-1185">Reference proteome</keyword>
<feature type="region of interest" description="Disordered" evidence="1">
    <location>
        <begin position="98"/>
        <end position="117"/>
    </location>
</feature>
<sequence>MSNCNIRSRTLHSNTMQLYKVLDLNSISNYITGRKKFEEQESTDEPGAPRRTSSEPTAFPALLRNSATSAGTADGSSLGPSHATAWSARTRATSRWAISGAGAPPTTGPGPATARTVLDGLPLSRRGRERGRRRAPRLGRKQGVGAEAAITAGSNRRWSSSMPAAAAVEWGNGNAQPEEENDPATQVLQQPPWLCYFAASSGRCITLQSPG</sequence>
<feature type="region of interest" description="Disordered" evidence="1">
    <location>
        <begin position="35"/>
        <end position="90"/>
    </location>
</feature>
<feature type="region of interest" description="Disordered" evidence="1">
    <location>
        <begin position="124"/>
        <end position="146"/>
    </location>
</feature>
<feature type="compositionally biased region" description="Low complexity" evidence="1">
    <location>
        <begin position="66"/>
        <end position="90"/>
    </location>
</feature>
<organism evidence="2 3">
    <name type="scientific">Paspalum notatum var. saurae</name>
    <dbReference type="NCBI Taxonomy" id="547442"/>
    <lineage>
        <taxon>Eukaryota</taxon>
        <taxon>Viridiplantae</taxon>
        <taxon>Streptophyta</taxon>
        <taxon>Embryophyta</taxon>
        <taxon>Tracheophyta</taxon>
        <taxon>Spermatophyta</taxon>
        <taxon>Magnoliopsida</taxon>
        <taxon>Liliopsida</taxon>
        <taxon>Poales</taxon>
        <taxon>Poaceae</taxon>
        <taxon>PACMAD clade</taxon>
        <taxon>Panicoideae</taxon>
        <taxon>Andropogonodae</taxon>
        <taxon>Paspaleae</taxon>
        <taxon>Paspalinae</taxon>
        <taxon>Paspalum</taxon>
    </lineage>
</organism>
<evidence type="ECO:0000313" key="3">
    <source>
        <dbReference type="Proteomes" id="UP001341281"/>
    </source>
</evidence>
<gene>
    <name evidence="2" type="ORF">U9M48_008967</name>
</gene>
<dbReference type="AlphaFoldDB" id="A0AAQ3SRS5"/>
<proteinExistence type="predicted"/>
<name>A0AAQ3SRS5_PASNO</name>
<dbReference type="Proteomes" id="UP001341281">
    <property type="component" value="Chromosome 02"/>
</dbReference>
<reference evidence="2 3" key="1">
    <citation type="submission" date="2024-02" db="EMBL/GenBank/DDBJ databases">
        <title>High-quality chromosome-scale genome assembly of Pensacola bahiagrass (Paspalum notatum Flugge var. saurae).</title>
        <authorList>
            <person name="Vega J.M."/>
            <person name="Podio M."/>
            <person name="Orjuela J."/>
            <person name="Siena L.A."/>
            <person name="Pessino S.C."/>
            <person name="Combes M.C."/>
            <person name="Mariac C."/>
            <person name="Albertini E."/>
            <person name="Pupilli F."/>
            <person name="Ortiz J.P.A."/>
            <person name="Leblanc O."/>
        </authorList>
    </citation>
    <scope>NUCLEOTIDE SEQUENCE [LARGE SCALE GENOMIC DNA]</scope>
    <source>
        <strain evidence="2">R1</strain>
        <tissue evidence="2">Leaf</tissue>
    </source>
</reference>
<evidence type="ECO:0000313" key="2">
    <source>
        <dbReference type="EMBL" id="WVZ58727.1"/>
    </source>
</evidence>